<feature type="signal peptide" evidence="3">
    <location>
        <begin position="1"/>
        <end position="47"/>
    </location>
</feature>
<evidence type="ECO:0000313" key="4">
    <source>
        <dbReference type="Proteomes" id="UP000694851"/>
    </source>
</evidence>
<feature type="transmembrane region" description="Helical" evidence="2">
    <location>
        <begin position="200"/>
        <end position="218"/>
    </location>
</feature>
<dbReference type="AlphaFoldDB" id="A0A8B7RAR4"/>
<dbReference type="Proteomes" id="UP000694851">
    <property type="component" value="Unplaced"/>
</dbReference>
<reference evidence="5" key="1">
    <citation type="submission" date="2025-08" db="UniProtKB">
        <authorList>
            <consortium name="RefSeq"/>
        </authorList>
    </citation>
    <scope>IDENTIFICATION</scope>
    <source>
        <tissue evidence="5">Muscle</tissue>
    </source>
</reference>
<protein>
    <submittedName>
        <fullName evidence="5">Keratinocyte-associated transmembrane protein 2</fullName>
    </submittedName>
</protein>
<keyword evidence="2" id="KW-1133">Transmembrane helix</keyword>
<keyword evidence="2" id="KW-0472">Membrane</keyword>
<gene>
    <name evidence="5" type="primary">CUNH5orf15</name>
</gene>
<dbReference type="Pfam" id="PF17818">
    <property type="entry name" value="KCT2"/>
    <property type="match status" value="1"/>
</dbReference>
<keyword evidence="3" id="KW-0732">Signal</keyword>
<feature type="compositionally biased region" description="Acidic residues" evidence="1">
    <location>
        <begin position="116"/>
        <end position="131"/>
    </location>
</feature>
<organism evidence="4 5">
    <name type="scientific">Hipposideros armiger</name>
    <name type="common">Great Himalayan leaf-nosed bat</name>
    <dbReference type="NCBI Taxonomy" id="186990"/>
    <lineage>
        <taxon>Eukaryota</taxon>
        <taxon>Metazoa</taxon>
        <taxon>Chordata</taxon>
        <taxon>Craniata</taxon>
        <taxon>Vertebrata</taxon>
        <taxon>Euteleostomi</taxon>
        <taxon>Mammalia</taxon>
        <taxon>Eutheria</taxon>
        <taxon>Laurasiatheria</taxon>
        <taxon>Chiroptera</taxon>
        <taxon>Yinpterochiroptera</taxon>
        <taxon>Rhinolophoidea</taxon>
        <taxon>Hipposideridae</taxon>
        <taxon>Hipposideros</taxon>
    </lineage>
</organism>
<evidence type="ECO:0000256" key="1">
    <source>
        <dbReference type="SAM" id="MobiDB-lite"/>
    </source>
</evidence>
<evidence type="ECO:0000313" key="5">
    <source>
        <dbReference type="RefSeq" id="XP_019497817.1"/>
    </source>
</evidence>
<dbReference type="RefSeq" id="XP_019497817.1">
    <property type="nucleotide sequence ID" value="XM_019642272.1"/>
</dbReference>
<keyword evidence="2 5" id="KW-0812">Transmembrane</keyword>
<sequence>MAAVALKRMSGVAQAKLPPRLGIRAPGGLARPLVLAFLLASATMSSAQSSSDSQSQIVFQPDVSTPNTSAVLKHENQTKPSVSQTSTTLPPTTNTEKNGGASVAPRPAPTTALSQEEADNNEDPSIEEEDLLTLNSSPSTAKDTLDNGDYGEPDYDWTTNPRDDESSEALEENRGYMEIEQSARSFKTPSSNVEEEDSHFFFHLIIFAFCIAVVYITYHNKRKIFLLVQSRKWRDGLCSKTVEYHRLDQNVNEAMPSLKITNDYIF</sequence>
<dbReference type="CTD" id="102288963"/>
<feature type="compositionally biased region" description="Low complexity" evidence="1">
    <location>
        <begin position="80"/>
        <end position="95"/>
    </location>
</feature>
<evidence type="ECO:0000256" key="3">
    <source>
        <dbReference type="SAM" id="SignalP"/>
    </source>
</evidence>
<feature type="region of interest" description="Disordered" evidence="1">
    <location>
        <begin position="71"/>
        <end position="170"/>
    </location>
</feature>
<dbReference type="PANTHER" id="PTHR16502:SF0">
    <property type="entry name" value="KERATINOCYTE-ASSOCIATED TRANSMEMBRANE PROTEIN 2"/>
    <property type="match status" value="1"/>
</dbReference>
<dbReference type="InterPro" id="IPR037645">
    <property type="entry name" value="KCT2"/>
</dbReference>
<dbReference type="OrthoDB" id="5846619at2759"/>
<proteinExistence type="predicted"/>
<accession>A0A8B7RAR4</accession>
<dbReference type="KEGG" id="hai:109382634"/>
<dbReference type="PANTHER" id="PTHR16502">
    <property type="entry name" value="KERATINOCYTE-ASSOCIATED TRANSMEMBRANE PROTEIN 2"/>
    <property type="match status" value="1"/>
</dbReference>
<keyword evidence="4" id="KW-1185">Reference proteome</keyword>
<feature type="chain" id="PRO_5034707167" evidence="3">
    <location>
        <begin position="48"/>
        <end position="266"/>
    </location>
</feature>
<dbReference type="GeneID" id="109382634"/>
<evidence type="ECO:0000256" key="2">
    <source>
        <dbReference type="SAM" id="Phobius"/>
    </source>
</evidence>
<feature type="compositionally biased region" description="Polar residues" evidence="1">
    <location>
        <begin position="133"/>
        <end position="142"/>
    </location>
</feature>
<name>A0A8B7RAR4_HIPAR</name>